<evidence type="ECO:0000313" key="5">
    <source>
        <dbReference type="Proteomes" id="UP001213000"/>
    </source>
</evidence>
<dbReference type="GO" id="GO:0003677">
    <property type="term" value="F:DNA binding"/>
    <property type="evidence" value="ECO:0007669"/>
    <property type="project" value="InterPro"/>
</dbReference>
<sequence>MADEMRFKPLVNATFLPRWTGRVVRLPCEIISREGDTVKVKACDGGEINVNLIKGTEIEGKFALFTGPAVGDSEVTMLEYERLPDESNLPSRNSAIEFFHDERFSSATGYAISSAGDLTSASV</sequence>
<dbReference type="GO" id="GO:0006310">
    <property type="term" value="P:DNA recombination"/>
    <property type="evidence" value="ECO:0007669"/>
    <property type="project" value="InterPro"/>
</dbReference>
<dbReference type="GO" id="GO:0006260">
    <property type="term" value="P:DNA replication"/>
    <property type="evidence" value="ECO:0007669"/>
    <property type="project" value="InterPro"/>
</dbReference>
<evidence type="ECO:0000256" key="2">
    <source>
        <dbReference type="ARBA" id="ARBA00009761"/>
    </source>
</evidence>
<dbReference type="Proteomes" id="UP001213000">
    <property type="component" value="Unassembled WGS sequence"/>
</dbReference>
<dbReference type="EMBL" id="JANIEX010001561">
    <property type="protein sequence ID" value="KAJ3556609.1"/>
    <property type="molecule type" value="Genomic_DNA"/>
</dbReference>
<dbReference type="GO" id="GO:0006281">
    <property type="term" value="P:DNA repair"/>
    <property type="evidence" value="ECO:0007669"/>
    <property type="project" value="InterPro"/>
</dbReference>
<reference evidence="4" key="1">
    <citation type="submission" date="2022-07" db="EMBL/GenBank/DDBJ databases">
        <title>Genome Sequence of Leucocoprinus birnbaumii.</title>
        <authorList>
            <person name="Buettner E."/>
        </authorList>
    </citation>
    <scope>NUCLEOTIDE SEQUENCE</scope>
    <source>
        <strain evidence="4">VT141</strain>
    </source>
</reference>
<organism evidence="4 5">
    <name type="scientific">Leucocoprinus birnbaumii</name>
    <dbReference type="NCBI Taxonomy" id="56174"/>
    <lineage>
        <taxon>Eukaryota</taxon>
        <taxon>Fungi</taxon>
        <taxon>Dikarya</taxon>
        <taxon>Basidiomycota</taxon>
        <taxon>Agaricomycotina</taxon>
        <taxon>Agaricomycetes</taxon>
        <taxon>Agaricomycetidae</taxon>
        <taxon>Agaricales</taxon>
        <taxon>Agaricineae</taxon>
        <taxon>Agaricaceae</taxon>
        <taxon>Leucocoprinus</taxon>
    </lineage>
</organism>
<dbReference type="InterPro" id="IPR012340">
    <property type="entry name" value="NA-bd_OB-fold"/>
</dbReference>
<dbReference type="Gene3D" id="2.40.50.140">
    <property type="entry name" value="Nucleic acid-binding proteins"/>
    <property type="match status" value="1"/>
</dbReference>
<dbReference type="InterPro" id="IPR013970">
    <property type="entry name" value="Rfa2"/>
</dbReference>
<keyword evidence="5" id="KW-1185">Reference proteome</keyword>
<comment type="subcellular location">
    <subcellularLocation>
        <location evidence="1">Nucleus</location>
    </subcellularLocation>
</comment>
<comment type="similarity">
    <text evidence="2">Belongs to the replication factor A protein 3 family.</text>
</comment>
<name>A0AAD5VL91_9AGAR</name>
<evidence type="ECO:0000313" key="4">
    <source>
        <dbReference type="EMBL" id="KAJ3556609.1"/>
    </source>
</evidence>
<dbReference type="GO" id="GO:0031981">
    <property type="term" value="C:nuclear lumen"/>
    <property type="evidence" value="ECO:0007669"/>
    <property type="project" value="UniProtKB-ARBA"/>
</dbReference>
<accession>A0AAD5VL91</accession>
<dbReference type="Pfam" id="PF08661">
    <property type="entry name" value="Rep_fac-A_3"/>
    <property type="match status" value="1"/>
</dbReference>
<comment type="caution">
    <text evidence="4">The sequence shown here is derived from an EMBL/GenBank/DDBJ whole genome shotgun (WGS) entry which is preliminary data.</text>
</comment>
<protein>
    <submittedName>
        <fullName evidence="4">Uncharacterized protein</fullName>
    </submittedName>
</protein>
<evidence type="ECO:0000256" key="1">
    <source>
        <dbReference type="ARBA" id="ARBA00004123"/>
    </source>
</evidence>
<dbReference type="AlphaFoldDB" id="A0AAD5VL91"/>
<evidence type="ECO:0000256" key="3">
    <source>
        <dbReference type="ARBA" id="ARBA00023242"/>
    </source>
</evidence>
<keyword evidence="3" id="KW-0539">Nucleus</keyword>
<gene>
    <name evidence="4" type="ORF">NP233_g11942</name>
</gene>
<proteinExistence type="inferred from homology"/>